<dbReference type="EMBL" id="AMQN01036395">
    <property type="status" value="NOT_ANNOTATED_CDS"/>
    <property type="molecule type" value="Genomic_DNA"/>
</dbReference>
<keyword evidence="4" id="KW-1185">Reference proteome</keyword>
<reference evidence="2 4" key="2">
    <citation type="journal article" date="2013" name="Nature">
        <title>Insights into bilaterian evolution from three spiralian genomes.</title>
        <authorList>
            <person name="Simakov O."/>
            <person name="Marletaz F."/>
            <person name="Cho S.J."/>
            <person name="Edsinger-Gonzales E."/>
            <person name="Havlak P."/>
            <person name="Hellsten U."/>
            <person name="Kuo D.H."/>
            <person name="Larsson T."/>
            <person name="Lv J."/>
            <person name="Arendt D."/>
            <person name="Savage R."/>
            <person name="Osoegawa K."/>
            <person name="de Jong P."/>
            <person name="Grimwood J."/>
            <person name="Chapman J.A."/>
            <person name="Shapiro H."/>
            <person name="Aerts A."/>
            <person name="Otillar R.P."/>
            <person name="Terry A.Y."/>
            <person name="Boore J.L."/>
            <person name="Grigoriev I.V."/>
            <person name="Lindberg D.R."/>
            <person name="Seaver E.C."/>
            <person name="Weisblat D.A."/>
            <person name="Putnam N.H."/>
            <person name="Rokhsar D.S."/>
        </authorList>
    </citation>
    <scope>NUCLEOTIDE SEQUENCE</scope>
    <source>
        <strain evidence="2 4">I ESC-2004</strain>
    </source>
</reference>
<feature type="region of interest" description="Disordered" evidence="1">
    <location>
        <begin position="140"/>
        <end position="174"/>
    </location>
</feature>
<organism evidence="2">
    <name type="scientific">Capitella teleta</name>
    <name type="common">Polychaete worm</name>
    <dbReference type="NCBI Taxonomy" id="283909"/>
    <lineage>
        <taxon>Eukaryota</taxon>
        <taxon>Metazoa</taxon>
        <taxon>Spiralia</taxon>
        <taxon>Lophotrochozoa</taxon>
        <taxon>Annelida</taxon>
        <taxon>Polychaeta</taxon>
        <taxon>Sedentaria</taxon>
        <taxon>Scolecida</taxon>
        <taxon>Capitellidae</taxon>
        <taxon>Capitella</taxon>
    </lineage>
</organism>
<dbReference type="AlphaFoldDB" id="R7VDC3"/>
<accession>R7VDC3</accession>
<dbReference type="EMBL" id="AMQN01036396">
    <property type="status" value="NOT_ANNOTATED_CDS"/>
    <property type="molecule type" value="Genomic_DNA"/>
</dbReference>
<name>R7VDC3_CAPTE</name>
<dbReference type="EMBL" id="KB292891">
    <property type="protein sequence ID" value="ELU16838.1"/>
    <property type="molecule type" value="Genomic_DNA"/>
</dbReference>
<evidence type="ECO:0000256" key="1">
    <source>
        <dbReference type="SAM" id="MobiDB-lite"/>
    </source>
</evidence>
<dbReference type="HOGENOM" id="CLU_1541566_0_0_1"/>
<reference evidence="3" key="3">
    <citation type="submission" date="2015-06" db="UniProtKB">
        <authorList>
            <consortium name="EnsemblMetazoa"/>
        </authorList>
    </citation>
    <scope>IDENTIFICATION</scope>
</reference>
<evidence type="ECO:0000313" key="2">
    <source>
        <dbReference type="EMBL" id="ELU16838.1"/>
    </source>
</evidence>
<dbReference type="Proteomes" id="UP000014760">
    <property type="component" value="Unassembled WGS sequence"/>
</dbReference>
<protein>
    <submittedName>
        <fullName evidence="2 3">Uncharacterized protein</fullName>
    </submittedName>
</protein>
<reference evidence="4" key="1">
    <citation type="submission" date="2012-12" db="EMBL/GenBank/DDBJ databases">
        <authorList>
            <person name="Hellsten U."/>
            <person name="Grimwood J."/>
            <person name="Chapman J.A."/>
            <person name="Shapiro H."/>
            <person name="Aerts A."/>
            <person name="Otillar R.P."/>
            <person name="Terry A.Y."/>
            <person name="Boore J.L."/>
            <person name="Simakov O."/>
            <person name="Marletaz F."/>
            <person name="Cho S.-J."/>
            <person name="Edsinger-Gonzales E."/>
            <person name="Havlak P."/>
            <person name="Kuo D.-H."/>
            <person name="Larsson T."/>
            <person name="Lv J."/>
            <person name="Arendt D."/>
            <person name="Savage R."/>
            <person name="Osoegawa K."/>
            <person name="de Jong P."/>
            <person name="Lindberg D.R."/>
            <person name="Seaver E.C."/>
            <person name="Weisblat D.A."/>
            <person name="Putnam N.H."/>
            <person name="Grigoriev I.V."/>
            <person name="Rokhsar D.S."/>
        </authorList>
    </citation>
    <scope>NUCLEOTIDE SEQUENCE</scope>
    <source>
        <strain evidence="4">I ESC-2004</strain>
    </source>
</reference>
<dbReference type="EnsemblMetazoa" id="CapteT199323">
    <property type="protein sequence ID" value="CapteP199323"/>
    <property type="gene ID" value="CapteG199323"/>
</dbReference>
<evidence type="ECO:0000313" key="4">
    <source>
        <dbReference type="Proteomes" id="UP000014760"/>
    </source>
</evidence>
<proteinExistence type="predicted"/>
<sequence>MGNLHNVMVIGCYKATDWLMRVATWNLESRREKMCHDWTTGESRLEHLASRPDVEVETHFGLVAWIANHTSAAPPMMWSNTDGASNTNSALKICSLRLAFGGSLCEVPVRYGSRLMVIITFSIVNWNQLRDICIGQVPENSEDSASSLDTRRKNSLDGPPASIPCSPEKCTSSF</sequence>
<gene>
    <name evidence="2" type="ORF">CAPTEDRAFT_199323</name>
</gene>
<evidence type="ECO:0000313" key="3">
    <source>
        <dbReference type="EnsemblMetazoa" id="CapteP199323"/>
    </source>
</evidence>